<keyword evidence="8" id="KW-0131">Cell cycle</keyword>
<dbReference type="InterPro" id="IPR013762">
    <property type="entry name" value="Integrase-like_cat_sf"/>
</dbReference>
<dbReference type="Gene3D" id="1.10.443.10">
    <property type="entry name" value="Intergrase catalytic core"/>
    <property type="match status" value="1"/>
</dbReference>
<evidence type="ECO:0000256" key="1">
    <source>
        <dbReference type="ARBA" id="ARBA00004496"/>
    </source>
</evidence>
<comment type="caution">
    <text evidence="12">The sequence shown here is derived from an EMBL/GenBank/DDBJ whole genome shotgun (WGS) entry which is preliminary data.</text>
</comment>
<dbReference type="InterPro" id="IPR050090">
    <property type="entry name" value="Tyrosine_recombinase_XerCD"/>
</dbReference>
<evidence type="ECO:0000256" key="5">
    <source>
        <dbReference type="ARBA" id="ARBA00022908"/>
    </source>
</evidence>
<dbReference type="RefSeq" id="WP_326121311.1">
    <property type="nucleotide sequence ID" value="NZ_JARSFG010000003.1"/>
</dbReference>
<dbReference type="InterPro" id="IPR044068">
    <property type="entry name" value="CB"/>
</dbReference>
<organism evidence="12 13">
    <name type="scientific">Metasolibacillus meyeri</name>
    <dbReference type="NCBI Taxonomy" id="1071052"/>
    <lineage>
        <taxon>Bacteria</taxon>
        <taxon>Bacillati</taxon>
        <taxon>Bacillota</taxon>
        <taxon>Bacilli</taxon>
        <taxon>Bacillales</taxon>
        <taxon>Caryophanaceae</taxon>
        <taxon>Metasolibacillus</taxon>
    </lineage>
</organism>
<evidence type="ECO:0000256" key="2">
    <source>
        <dbReference type="ARBA" id="ARBA00022490"/>
    </source>
</evidence>
<accession>A0AAW9NN35</accession>
<comment type="subcellular location">
    <subcellularLocation>
        <location evidence="1">Cytoplasm</location>
    </subcellularLocation>
</comment>
<feature type="domain" description="Tyr recombinase" evidence="10">
    <location>
        <begin position="145"/>
        <end position="323"/>
    </location>
</feature>
<keyword evidence="2" id="KW-0963">Cytoplasm</keyword>
<keyword evidence="3" id="KW-0132">Cell division</keyword>
<keyword evidence="7" id="KW-0233">DNA recombination</keyword>
<sequence>MRLITSSVEVLYTEEEVNVVLPKILKDFLVYLTTITGKSQRTRKEYEYDLVLFFRFLKAIEQDIAIADLQKINISDVTIDKIKEITLEDLYLFMEYCEVQRGNSPAARARKVATLKSFFKYLKGKRRLIEENPADELETPKIGRKTPVYLNLQEAQQFIAATTMQQYSERDYCMMIFFLNLGIRVTELCSLNLQSIQGRHITVVGKGNKERTVFMNESCYEALQAYLLTRHTYKGDGAEPLFVSQKGTRFARQSIAKIVKQLNKATLNKEKLTPHKLRHTSATLMYRAGADIRSLQHILGHSSVATTQIYTHIEDEQIQEVMENNPLNNLR</sequence>
<evidence type="ECO:0000256" key="9">
    <source>
        <dbReference type="PROSITE-ProRule" id="PRU01248"/>
    </source>
</evidence>
<dbReference type="PANTHER" id="PTHR30349">
    <property type="entry name" value="PHAGE INTEGRASE-RELATED"/>
    <property type="match status" value="1"/>
</dbReference>
<keyword evidence="5" id="KW-0229">DNA integration</keyword>
<dbReference type="AlphaFoldDB" id="A0AAW9NN35"/>
<evidence type="ECO:0000259" key="11">
    <source>
        <dbReference type="PROSITE" id="PS51900"/>
    </source>
</evidence>
<evidence type="ECO:0000256" key="8">
    <source>
        <dbReference type="ARBA" id="ARBA00023306"/>
    </source>
</evidence>
<dbReference type="GO" id="GO:0005737">
    <property type="term" value="C:cytoplasm"/>
    <property type="evidence" value="ECO:0007669"/>
    <property type="project" value="UniProtKB-SubCell"/>
</dbReference>
<evidence type="ECO:0000313" key="13">
    <source>
        <dbReference type="Proteomes" id="UP001344888"/>
    </source>
</evidence>
<dbReference type="PROSITE" id="PS51898">
    <property type="entry name" value="TYR_RECOMBINASE"/>
    <property type="match status" value="1"/>
</dbReference>
<dbReference type="InterPro" id="IPR002104">
    <property type="entry name" value="Integrase_catalytic"/>
</dbReference>
<dbReference type="EMBL" id="JARSFG010000003">
    <property type="protein sequence ID" value="MEC1177088.1"/>
    <property type="molecule type" value="Genomic_DNA"/>
</dbReference>
<evidence type="ECO:0000256" key="3">
    <source>
        <dbReference type="ARBA" id="ARBA00022618"/>
    </source>
</evidence>
<protein>
    <submittedName>
        <fullName evidence="12">Tyrosine recombinase XerC</fullName>
    </submittedName>
</protein>
<evidence type="ECO:0000256" key="6">
    <source>
        <dbReference type="ARBA" id="ARBA00023125"/>
    </source>
</evidence>
<dbReference type="PANTHER" id="PTHR30349:SF77">
    <property type="entry name" value="TYROSINE RECOMBINASE XERC"/>
    <property type="match status" value="1"/>
</dbReference>
<dbReference type="SUPFAM" id="SSF56349">
    <property type="entry name" value="DNA breaking-rejoining enzymes"/>
    <property type="match status" value="1"/>
</dbReference>
<name>A0AAW9NN35_9BACL</name>
<dbReference type="InterPro" id="IPR010998">
    <property type="entry name" value="Integrase_recombinase_N"/>
</dbReference>
<evidence type="ECO:0000256" key="4">
    <source>
        <dbReference type="ARBA" id="ARBA00022829"/>
    </source>
</evidence>
<keyword evidence="6 9" id="KW-0238">DNA-binding</keyword>
<dbReference type="GO" id="GO:0003677">
    <property type="term" value="F:DNA binding"/>
    <property type="evidence" value="ECO:0007669"/>
    <property type="project" value="UniProtKB-UniRule"/>
</dbReference>
<dbReference type="GO" id="GO:0006310">
    <property type="term" value="P:DNA recombination"/>
    <property type="evidence" value="ECO:0007669"/>
    <property type="project" value="UniProtKB-KW"/>
</dbReference>
<evidence type="ECO:0000259" key="10">
    <source>
        <dbReference type="PROSITE" id="PS51898"/>
    </source>
</evidence>
<gene>
    <name evidence="12" type="ORF">P9B03_01210</name>
</gene>
<keyword evidence="13" id="KW-1185">Reference proteome</keyword>
<dbReference type="Gene3D" id="1.10.150.130">
    <property type="match status" value="1"/>
</dbReference>
<feature type="domain" description="Core-binding (CB)" evidence="11">
    <location>
        <begin position="19"/>
        <end position="123"/>
    </location>
</feature>
<dbReference type="Pfam" id="PF00589">
    <property type="entry name" value="Phage_integrase"/>
    <property type="match status" value="1"/>
</dbReference>
<dbReference type="GO" id="GO:0051301">
    <property type="term" value="P:cell division"/>
    <property type="evidence" value="ECO:0007669"/>
    <property type="project" value="UniProtKB-KW"/>
</dbReference>
<dbReference type="PROSITE" id="PS51900">
    <property type="entry name" value="CB"/>
    <property type="match status" value="1"/>
</dbReference>
<dbReference type="GO" id="GO:0007059">
    <property type="term" value="P:chromosome segregation"/>
    <property type="evidence" value="ECO:0007669"/>
    <property type="project" value="UniProtKB-KW"/>
</dbReference>
<dbReference type="Proteomes" id="UP001344888">
    <property type="component" value="Unassembled WGS sequence"/>
</dbReference>
<reference evidence="12 13" key="1">
    <citation type="submission" date="2023-03" db="EMBL/GenBank/DDBJ databases">
        <title>Bacillus Genome Sequencing.</title>
        <authorList>
            <person name="Dunlap C."/>
        </authorList>
    </citation>
    <scope>NUCLEOTIDE SEQUENCE [LARGE SCALE GENOMIC DNA]</scope>
    <source>
        <strain evidence="12 13">B-59205</strain>
    </source>
</reference>
<keyword evidence="4" id="KW-0159">Chromosome partition</keyword>
<dbReference type="GO" id="GO:0015074">
    <property type="term" value="P:DNA integration"/>
    <property type="evidence" value="ECO:0007669"/>
    <property type="project" value="UniProtKB-KW"/>
</dbReference>
<evidence type="ECO:0000313" key="12">
    <source>
        <dbReference type="EMBL" id="MEC1177088.1"/>
    </source>
</evidence>
<dbReference type="InterPro" id="IPR011010">
    <property type="entry name" value="DNA_brk_join_enz"/>
</dbReference>
<evidence type="ECO:0000256" key="7">
    <source>
        <dbReference type="ARBA" id="ARBA00023172"/>
    </source>
</evidence>
<proteinExistence type="predicted"/>